<gene>
    <name evidence="2" type="ORF">Tco_1069293</name>
</gene>
<organism evidence="2 3">
    <name type="scientific">Tanacetum coccineum</name>
    <dbReference type="NCBI Taxonomy" id="301880"/>
    <lineage>
        <taxon>Eukaryota</taxon>
        <taxon>Viridiplantae</taxon>
        <taxon>Streptophyta</taxon>
        <taxon>Embryophyta</taxon>
        <taxon>Tracheophyta</taxon>
        <taxon>Spermatophyta</taxon>
        <taxon>Magnoliopsida</taxon>
        <taxon>eudicotyledons</taxon>
        <taxon>Gunneridae</taxon>
        <taxon>Pentapetalae</taxon>
        <taxon>asterids</taxon>
        <taxon>campanulids</taxon>
        <taxon>Asterales</taxon>
        <taxon>Asteraceae</taxon>
        <taxon>Asteroideae</taxon>
        <taxon>Anthemideae</taxon>
        <taxon>Anthemidinae</taxon>
        <taxon>Tanacetum</taxon>
    </lineage>
</organism>
<reference evidence="2" key="2">
    <citation type="submission" date="2022-01" db="EMBL/GenBank/DDBJ databases">
        <authorList>
            <person name="Yamashiro T."/>
            <person name="Shiraishi A."/>
            <person name="Satake H."/>
            <person name="Nakayama K."/>
        </authorList>
    </citation>
    <scope>NUCLEOTIDE SEQUENCE</scope>
</reference>
<evidence type="ECO:0000313" key="2">
    <source>
        <dbReference type="EMBL" id="GJT87576.1"/>
    </source>
</evidence>
<name>A0ABQ5HIB6_9ASTR</name>
<evidence type="ECO:0000313" key="3">
    <source>
        <dbReference type="Proteomes" id="UP001151760"/>
    </source>
</evidence>
<dbReference type="EMBL" id="BQNB010019651">
    <property type="protein sequence ID" value="GJT87576.1"/>
    <property type="molecule type" value="Genomic_DNA"/>
</dbReference>
<sequence>MGHPHILILISIIAYGVNSQEKYGAKQVLPVLLLAGRKFILVSAVTQGVKNIKGMFVCQNLKTLGETIELANTWMDQKLSSLRRKQSLTTKGRLMNSSRNNHRSPVATLQDAECRQVLTIWGQAKEAILGILA</sequence>
<keyword evidence="3" id="KW-1185">Reference proteome</keyword>
<keyword evidence="1" id="KW-0732">Signal</keyword>
<dbReference type="Proteomes" id="UP001151760">
    <property type="component" value="Unassembled WGS sequence"/>
</dbReference>
<evidence type="ECO:0000256" key="1">
    <source>
        <dbReference type="SAM" id="SignalP"/>
    </source>
</evidence>
<comment type="caution">
    <text evidence="2">The sequence shown here is derived from an EMBL/GenBank/DDBJ whole genome shotgun (WGS) entry which is preliminary data.</text>
</comment>
<protein>
    <submittedName>
        <fullName evidence="2">Uncharacterized protein</fullName>
    </submittedName>
</protein>
<feature type="chain" id="PRO_5046619539" evidence="1">
    <location>
        <begin position="20"/>
        <end position="133"/>
    </location>
</feature>
<feature type="signal peptide" evidence="1">
    <location>
        <begin position="1"/>
        <end position="19"/>
    </location>
</feature>
<proteinExistence type="predicted"/>
<accession>A0ABQ5HIB6</accession>
<reference evidence="2" key="1">
    <citation type="journal article" date="2022" name="Int. J. Mol. Sci.">
        <title>Draft Genome of Tanacetum Coccineum: Genomic Comparison of Closely Related Tanacetum-Family Plants.</title>
        <authorList>
            <person name="Yamashiro T."/>
            <person name="Shiraishi A."/>
            <person name="Nakayama K."/>
            <person name="Satake H."/>
        </authorList>
    </citation>
    <scope>NUCLEOTIDE SEQUENCE</scope>
</reference>